<name>A0A448MIR7_9PAST</name>
<dbReference type="AlphaFoldDB" id="A0A448MIR7"/>
<proteinExistence type="predicted"/>
<dbReference type="Proteomes" id="UP000278733">
    <property type="component" value="Chromosome"/>
</dbReference>
<dbReference type="SUPFAM" id="SSF53383">
    <property type="entry name" value="PLP-dependent transferases"/>
    <property type="match status" value="1"/>
</dbReference>
<evidence type="ECO:0000313" key="2">
    <source>
        <dbReference type="Proteomes" id="UP000278733"/>
    </source>
</evidence>
<dbReference type="EMBL" id="LR134405">
    <property type="protein sequence ID" value="VEH65060.1"/>
    <property type="molecule type" value="Genomic_DNA"/>
</dbReference>
<dbReference type="GO" id="GO:0009034">
    <property type="term" value="F:tryptophanase activity"/>
    <property type="evidence" value="ECO:0007669"/>
    <property type="project" value="UniProtKB-EC"/>
</dbReference>
<dbReference type="EC" id="4.1.99.1" evidence="1"/>
<sequence>MDFIIEAFQKVKENAANIKGLIFTYEPKVLRHFTARLKEVE</sequence>
<protein>
    <submittedName>
        <fullName evidence="1">Tryptophanase</fullName>
        <ecNumber evidence="1">4.1.99.1</ecNumber>
    </submittedName>
</protein>
<dbReference type="InterPro" id="IPR015422">
    <property type="entry name" value="PyrdxlP-dep_Trfase_small"/>
</dbReference>
<gene>
    <name evidence="1" type="primary">tnaA_2</name>
    <name evidence="1" type="ORF">NCTC8284_00194</name>
</gene>
<accession>A0A448MIR7</accession>
<organism evidence="1 2">
    <name type="scientific">Rodentibacter pneumotropicus</name>
    <dbReference type="NCBI Taxonomy" id="758"/>
    <lineage>
        <taxon>Bacteria</taxon>
        <taxon>Pseudomonadati</taxon>
        <taxon>Pseudomonadota</taxon>
        <taxon>Gammaproteobacteria</taxon>
        <taxon>Pasteurellales</taxon>
        <taxon>Pasteurellaceae</taxon>
        <taxon>Rodentibacter</taxon>
    </lineage>
</organism>
<reference evidence="1 2" key="1">
    <citation type="submission" date="2018-12" db="EMBL/GenBank/DDBJ databases">
        <authorList>
            <consortium name="Pathogen Informatics"/>
        </authorList>
    </citation>
    <scope>NUCLEOTIDE SEQUENCE [LARGE SCALE GENOMIC DNA]</scope>
    <source>
        <strain evidence="1 2">NCTC8284</strain>
    </source>
</reference>
<dbReference type="InterPro" id="IPR015424">
    <property type="entry name" value="PyrdxlP-dep_Trfase"/>
</dbReference>
<evidence type="ECO:0000313" key="1">
    <source>
        <dbReference type="EMBL" id="VEH65060.1"/>
    </source>
</evidence>
<dbReference type="Gene3D" id="3.90.1150.10">
    <property type="entry name" value="Aspartate Aminotransferase, domain 1"/>
    <property type="match status" value="1"/>
</dbReference>
<dbReference type="KEGG" id="rpne:NCTC8284_00194"/>
<keyword evidence="1" id="KW-0456">Lyase</keyword>